<evidence type="ECO:0000256" key="4">
    <source>
        <dbReference type="ARBA" id="ARBA00022989"/>
    </source>
</evidence>
<dbReference type="PANTHER" id="PTHR12677:SF59">
    <property type="entry name" value="GOLGI APPARATUS MEMBRANE PROTEIN TVP38-RELATED"/>
    <property type="match status" value="1"/>
</dbReference>
<evidence type="ECO:0000256" key="1">
    <source>
        <dbReference type="ARBA" id="ARBA00004651"/>
    </source>
</evidence>
<feature type="transmembrane region" description="Helical" evidence="6">
    <location>
        <begin position="80"/>
        <end position="104"/>
    </location>
</feature>
<sequence>MKKHAWGLTLALTVLLLGGGLFFLWYTGFFDALGSMESIRSYIERFTPYTHLVYFLVQLASVVIAPIPSNITALAGGVLFGTWLSFFLTALAVVSGSMLVFFLARGLGRSFVDKFVSRKISEKYLDVIRRKRDIFLILVFLFPFFPDDLICALAGLTDIPAPRFLVLVICTRLWGLLVASAIGGSAISIPLWGMVLIGIAGVTLFLVGLRYGDRWEEALLNRFRK</sequence>
<keyword evidence="5 6" id="KW-0472">Membrane</keyword>
<evidence type="ECO:0000256" key="6">
    <source>
        <dbReference type="RuleBase" id="RU366058"/>
    </source>
</evidence>
<dbReference type="AlphaFoldDB" id="A0A9D1RV62"/>
<protein>
    <recommendedName>
        <fullName evidence="6">TVP38/TMEM64 family membrane protein</fullName>
    </recommendedName>
</protein>
<evidence type="ECO:0000313" key="9">
    <source>
        <dbReference type="Proteomes" id="UP000824192"/>
    </source>
</evidence>
<feature type="transmembrane region" description="Helical" evidence="6">
    <location>
        <begin position="6"/>
        <end position="28"/>
    </location>
</feature>
<proteinExistence type="inferred from homology"/>
<organism evidence="8 9">
    <name type="scientific">Candidatus Flavonifractor merdipullorum</name>
    <dbReference type="NCBI Taxonomy" id="2838590"/>
    <lineage>
        <taxon>Bacteria</taxon>
        <taxon>Bacillati</taxon>
        <taxon>Bacillota</taxon>
        <taxon>Clostridia</taxon>
        <taxon>Eubacteriales</taxon>
        <taxon>Oscillospiraceae</taxon>
        <taxon>Flavonifractor</taxon>
    </lineage>
</organism>
<evidence type="ECO:0000256" key="2">
    <source>
        <dbReference type="ARBA" id="ARBA00022475"/>
    </source>
</evidence>
<dbReference type="Pfam" id="PF09335">
    <property type="entry name" value="VTT_dom"/>
    <property type="match status" value="1"/>
</dbReference>
<name>A0A9D1RV62_9FIRM</name>
<dbReference type="GO" id="GO:0005886">
    <property type="term" value="C:plasma membrane"/>
    <property type="evidence" value="ECO:0007669"/>
    <property type="project" value="UniProtKB-SubCell"/>
</dbReference>
<reference evidence="8" key="2">
    <citation type="submission" date="2021-04" db="EMBL/GenBank/DDBJ databases">
        <authorList>
            <person name="Gilroy R."/>
        </authorList>
    </citation>
    <scope>NUCLEOTIDE SEQUENCE</scope>
    <source>
        <strain evidence="8">ChiGjej6B6-1540</strain>
    </source>
</reference>
<dbReference type="PANTHER" id="PTHR12677">
    <property type="entry name" value="GOLGI APPARATUS MEMBRANE PROTEIN TVP38-RELATED"/>
    <property type="match status" value="1"/>
</dbReference>
<feature type="domain" description="VTT" evidence="7">
    <location>
        <begin position="67"/>
        <end position="183"/>
    </location>
</feature>
<comment type="subcellular location">
    <subcellularLocation>
        <location evidence="1 6">Cell membrane</location>
        <topology evidence="1 6">Multi-pass membrane protein</topology>
    </subcellularLocation>
</comment>
<keyword evidence="2 6" id="KW-1003">Cell membrane</keyword>
<dbReference type="InterPro" id="IPR015414">
    <property type="entry name" value="TMEM64"/>
</dbReference>
<evidence type="ECO:0000256" key="3">
    <source>
        <dbReference type="ARBA" id="ARBA00022692"/>
    </source>
</evidence>
<feature type="transmembrane region" description="Helical" evidence="6">
    <location>
        <begin position="189"/>
        <end position="211"/>
    </location>
</feature>
<gene>
    <name evidence="8" type="ORF">H9868_02455</name>
</gene>
<evidence type="ECO:0000259" key="7">
    <source>
        <dbReference type="Pfam" id="PF09335"/>
    </source>
</evidence>
<evidence type="ECO:0000313" key="8">
    <source>
        <dbReference type="EMBL" id="HIW93382.1"/>
    </source>
</evidence>
<evidence type="ECO:0000256" key="5">
    <source>
        <dbReference type="ARBA" id="ARBA00023136"/>
    </source>
</evidence>
<keyword evidence="3 6" id="KW-0812">Transmembrane</keyword>
<dbReference type="EMBL" id="DXGA01000052">
    <property type="protein sequence ID" value="HIW93382.1"/>
    <property type="molecule type" value="Genomic_DNA"/>
</dbReference>
<feature type="transmembrane region" description="Helical" evidence="6">
    <location>
        <begin position="49"/>
        <end position="68"/>
    </location>
</feature>
<accession>A0A9D1RV62</accession>
<feature type="transmembrane region" description="Helical" evidence="6">
    <location>
        <begin position="134"/>
        <end position="156"/>
    </location>
</feature>
<keyword evidence="4 6" id="KW-1133">Transmembrane helix</keyword>
<dbReference type="Proteomes" id="UP000824192">
    <property type="component" value="Unassembled WGS sequence"/>
</dbReference>
<comment type="similarity">
    <text evidence="6">Belongs to the TVP38/TMEM64 family.</text>
</comment>
<reference evidence="8" key="1">
    <citation type="journal article" date="2021" name="PeerJ">
        <title>Extensive microbial diversity within the chicken gut microbiome revealed by metagenomics and culture.</title>
        <authorList>
            <person name="Gilroy R."/>
            <person name="Ravi A."/>
            <person name="Getino M."/>
            <person name="Pursley I."/>
            <person name="Horton D.L."/>
            <person name="Alikhan N.F."/>
            <person name="Baker D."/>
            <person name="Gharbi K."/>
            <person name="Hall N."/>
            <person name="Watson M."/>
            <person name="Adriaenssens E.M."/>
            <person name="Foster-Nyarko E."/>
            <person name="Jarju S."/>
            <person name="Secka A."/>
            <person name="Antonio M."/>
            <person name="Oren A."/>
            <person name="Chaudhuri R.R."/>
            <person name="La Ragione R."/>
            <person name="Hildebrand F."/>
            <person name="Pallen M.J."/>
        </authorList>
    </citation>
    <scope>NUCLEOTIDE SEQUENCE</scope>
    <source>
        <strain evidence="8">ChiGjej6B6-1540</strain>
    </source>
</reference>
<dbReference type="InterPro" id="IPR032816">
    <property type="entry name" value="VTT_dom"/>
</dbReference>
<comment type="caution">
    <text evidence="8">The sequence shown here is derived from an EMBL/GenBank/DDBJ whole genome shotgun (WGS) entry which is preliminary data.</text>
</comment>